<accession>A0A4U1EC20</accession>
<feature type="transmembrane region" description="Helical" evidence="6">
    <location>
        <begin position="64"/>
        <end position="86"/>
    </location>
</feature>
<evidence type="ECO:0000256" key="6">
    <source>
        <dbReference type="SAM" id="Phobius"/>
    </source>
</evidence>
<keyword evidence="2 6" id="KW-0812">Transmembrane</keyword>
<reference evidence="8" key="1">
    <citation type="journal article" date="2019" name="IScience">
        <title>Narwhal Genome Reveals Long-Term Low Genetic Diversity despite Current Large Abundance Size.</title>
        <authorList>
            <person name="Westbury M.V."/>
            <person name="Petersen B."/>
            <person name="Garde E."/>
            <person name="Heide-Jorgensen M.P."/>
            <person name="Lorenzen E.D."/>
        </authorList>
    </citation>
    <scope>NUCLEOTIDE SEQUENCE [LARGE SCALE GENOMIC DNA]</scope>
</reference>
<evidence type="ECO:0000256" key="2">
    <source>
        <dbReference type="ARBA" id="ARBA00022692"/>
    </source>
</evidence>
<feature type="non-terminal residue" evidence="7">
    <location>
        <position position="1"/>
    </location>
</feature>
<protein>
    <submittedName>
        <fullName evidence="7">Uncharacterized protein</fullName>
    </submittedName>
</protein>
<dbReference type="PANTHER" id="PTHR34834:SF3">
    <property type="entry name" value="SPEM FAMILY MEMBER 3"/>
    <property type="match status" value="1"/>
</dbReference>
<dbReference type="GO" id="GO:0007291">
    <property type="term" value="P:sperm individualization"/>
    <property type="evidence" value="ECO:0007669"/>
    <property type="project" value="TreeGrafter"/>
</dbReference>
<evidence type="ECO:0000313" key="7">
    <source>
        <dbReference type="EMBL" id="TKC33433.1"/>
    </source>
</evidence>
<evidence type="ECO:0000256" key="5">
    <source>
        <dbReference type="SAM" id="MobiDB-lite"/>
    </source>
</evidence>
<sequence length="145" mass="16725">ALSHKNGWGVPQAEQEQCPPAQPPILGPAHVADIPRRRSSGRVAYNARDERSWYGRKCQEQGDAILLLLVSLIFVNMGINMVIMLWRHLKRFLRALFKRLFPKGHAHEHTSAQAQNMRNMEWKISNDAKDKFEQSKTFPYCSFLP</sequence>
<proteinExistence type="predicted"/>
<keyword evidence="3 6" id="KW-1133">Transmembrane helix</keyword>
<dbReference type="GO" id="GO:0030317">
    <property type="term" value="P:flagellated sperm motility"/>
    <property type="evidence" value="ECO:0007669"/>
    <property type="project" value="TreeGrafter"/>
</dbReference>
<organism evidence="7 8">
    <name type="scientific">Monodon monoceros</name>
    <name type="common">Narwhal</name>
    <name type="synonym">Ceratodon monodon</name>
    <dbReference type="NCBI Taxonomy" id="40151"/>
    <lineage>
        <taxon>Eukaryota</taxon>
        <taxon>Metazoa</taxon>
        <taxon>Chordata</taxon>
        <taxon>Craniata</taxon>
        <taxon>Vertebrata</taxon>
        <taxon>Euteleostomi</taxon>
        <taxon>Mammalia</taxon>
        <taxon>Eutheria</taxon>
        <taxon>Laurasiatheria</taxon>
        <taxon>Artiodactyla</taxon>
        <taxon>Whippomorpha</taxon>
        <taxon>Cetacea</taxon>
        <taxon>Odontoceti</taxon>
        <taxon>Monodontidae</taxon>
        <taxon>Monodon</taxon>
    </lineage>
</organism>
<dbReference type="EMBL" id="RWIC01003507">
    <property type="protein sequence ID" value="TKC33433.1"/>
    <property type="molecule type" value="Genomic_DNA"/>
</dbReference>
<name>A0A4U1EC20_MONMO</name>
<evidence type="ECO:0000256" key="1">
    <source>
        <dbReference type="ARBA" id="ARBA00004167"/>
    </source>
</evidence>
<dbReference type="PANTHER" id="PTHR34834">
    <property type="entry name" value="SPERMATID MATURATION PROTEIN 1"/>
    <property type="match status" value="1"/>
</dbReference>
<dbReference type="GO" id="GO:0016020">
    <property type="term" value="C:membrane"/>
    <property type="evidence" value="ECO:0007669"/>
    <property type="project" value="UniProtKB-SubCell"/>
</dbReference>
<gene>
    <name evidence="7" type="ORF">EI555_010208</name>
</gene>
<evidence type="ECO:0000256" key="4">
    <source>
        <dbReference type="ARBA" id="ARBA00023136"/>
    </source>
</evidence>
<evidence type="ECO:0000313" key="8">
    <source>
        <dbReference type="Proteomes" id="UP000308365"/>
    </source>
</evidence>
<dbReference type="GO" id="GO:0005737">
    <property type="term" value="C:cytoplasm"/>
    <property type="evidence" value="ECO:0007669"/>
    <property type="project" value="TreeGrafter"/>
</dbReference>
<evidence type="ECO:0000256" key="3">
    <source>
        <dbReference type="ARBA" id="ARBA00022989"/>
    </source>
</evidence>
<comment type="caution">
    <text evidence="7">The sequence shown here is derived from an EMBL/GenBank/DDBJ whole genome shotgun (WGS) entry which is preliminary data.</text>
</comment>
<dbReference type="Proteomes" id="UP000308365">
    <property type="component" value="Unassembled WGS sequence"/>
</dbReference>
<dbReference type="AlphaFoldDB" id="A0A4U1EC20"/>
<keyword evidence="4 6" id="KW-0472">Membrane</keyword>
<comment type="subcellular location">
    <subcellularLocation>
        <location evidence="1">Membrane</location>
        <topology evidence="1">Single-pass membrane protein</topology>
    </subcellularLocation>
</comment>
<feature type="region of interest" description="Disordered" evidence="5">
    <location>
        <begin position="1"/>
        <end position="29"/>
    </location>
</feature>